<evidence type="ECO:0000256" key="2">
    <source>
        <dbReference type="ARBA" id="ARBA00023239"/>
    </source>
</evidence>
<dbReference type="InterPro" id="IPR050325">
    <property type="entry name" value="Prot/Nucl_acid_deglycase"/>
</dbReference>
<dbReference type="GO" id="GO:0019243">
    <property type="term" value="P:methylglyoxal catabolic process to D-lactate via S-lactoyl-glutathione"/>
    <property type="evidence" value="ECO:0007669"/>
    <property type="project" value="TreeGrafter"/>
</dbReference>
<accession>A0A1I4Q127</accession>
<evidence type="ECO:0000259" key="4">
    <source>
        <dbReference type="Pfam" id="PF01965"/>
    </source>
</evidence>
<evidence type="ECO:0000313" key="5">
    <source>
        <dbReference type="EMBL" id="SFM33759.1"/>
    </source>
</evidence>
<dbReference type="GO" id="GO:0006508">
    <property type="term" value="P:proteolysis"/>
    <property type="evidence" value="ECO:0007669"/>
    <property type="project" value="UniProtKB-KW"/>
</dbReference>
<dbReference type="OrthoDB" id="9792284at2"/>
<reference evidence="6" key="1">
    <citation type="submission" date="2016-10" db="EMBL/GenBank/DDBJ databases">
        <authorList>
            <person name="Varghese N."/>
            <person name="Submissions S."/>
        </authorList>
    </citation>
    <scope>NUCLEOTIDE SEQUENCE [LARGE SCALE GENOMIC DNA]</scope>
    <source>
        <strain evidence="6">CGMCC 1.7061</strain>
    </source>
</reference>
<dbReference type="EMBL" id="FOUE01000003">
    <property type="protein sequence ID" value="SFM33759.1"/>
    <property type="molecule type" value="Genomic_DNA"/>
</dbReference>
<keyword evidence="5" id="KW-0645">Protease</keyword>
<keyword evidence="6" id="KW-1185">Reference proteome</keyword>
<dbReference type="Proteomes" id="UP000198519">
    <property type="component" value="Unassembled WGS sequence"/>
</dbReference>
<dbReference type="Pfam" id="PF01965">
    <property type="entry name" value="DJ-1_PfpI"/>
    <property type="match status" value="1"/>
</dbReference>
<evidence type="ECO:0000256" key="3">
    <source>
        <dbReference type="ARBA" id="ARBA00038493"/>
    </source>
</evidence>
<dbReference type="InterPro" id="IPR029062">
    <property type="entry name" value="Class_I_gatase-like"/>
</dbReference>
<evidence type="ECO:0000256" key="1">
    <source>
        <dbReference type="ARBA" id="ARBA00023016"/>
    </source>
</evidence>
<dbReference type="GO" id="GO:0019172">
    <property type="term" value="F:glyoxalase III activity"/>
    <property type="evidence" value="ECO:0007669"/>
    <property type="project" value="TreeGrafter"/>
</dbReference>
<dbReference type="InterPro" id="IPR002818">
    <property type="entry name" value="DJ-1/PfpI"/>
</dbReference>
<dbReference type="GO" id="GO:0008233">
    <property type="term" value="F:peptidase activity"/>
    <property type="evidence" value="ECO:0007669"/>
    <property type="project" value="UniProtKB-KW"/>
</dbReference>
<dbReference type="SUPFAM" id="SSF52317">
    <property type="entry name" value="Class I glutamine amidotransferase-like"/>
    <property type="match status" value="1"/>
</dbReference>
<gene>
    <name evidence="5" type="ORF">SAMN04487963_2120</name>
</gene>
<dbReference type="Gene3D" id="3.40.50.880">
    <property type="match status" value="1"/>
</dbReference>
<dbReference type="RefSeq" id="WP_092022312.1">
    <property type="nucleotide sequence ID" value="NZ_FOUE01000003.1"/>
</dbReference>
<dbReference type="PANTHER" id="PTHR48094:SF11">
    <property type="entry name" value="GLUTATHIONE-INDEPENDENT GLYOXALASE HSP31-RELATED"/>
    <property type="match status" value="1"/>
</dbReference>
<keyword evidence="1" id="KW-0346">Stress response</keyword>
<name>A0A1I4Q127_9GAMM</name>
<evidence type="ECO:0000313" key="6">
    <source>
        <dbReference type="Proteomes" id="UP000198519"/>
    </source>
</evidence>
<dbReference type="STRING" id="488535.SAMN04487963_2120"/>
<dbReference type="GO" id="GO:0005737">
    <property type="term" value="C:cytoplasm"/>
    <property type="evidence" value="ECO:0007669"/>
    <property type="project" value="TreeGrafter"/>
</dbReference>
<dbReference type="AlphaFoldDB" id="A0A1I4Q127"/>
<dbReference type="CDD" id="cd03141">
    <property type="entry name" value="GATase1_Hsp31_like"/>
    <property type="match status" value="1"/>
</dbReference>
<dbReference type="PANTHER" id="PTHR48094">
    <property type="entry name" value="PROTEIN/NUCLEIC ACID DEGLYCASE DJ-1-RELATED"/>
    <property type="match status" value="1"/>
</dbReference>
<comment type="similarity">
    <text evidence="3">Belongs to the peptidase C56 family. HSP31-like subfamily.</text>
</comment>
<organism evidence="5 6">
    <name type="scientific">Marinobacter zhejiangensis</name>
    <dbReference type="NCBI Taxonomy" id="488535"/>
    <lineage>
        <taxon>Bacteria</taxon>
        <taxon>Pseudomonadati</taxon>
        <taxon>Pseudomonadota</taxon>
        <taxon>Gammaproteobacteria</taxon>
        <taxon>Pseudomonadales</taxon>
        <taxon>Marinobacteraceae</taxon>
        <taxon>Marinobacter</taxon>
    </lineage>
</organism>
<keyword evidence="5" id="KW-0378">Hydrolase</keyword>
<proteinExistence type="inferred from homology"/>
<sequence>MALLPFKSNHKPHRFDLKGRRALVITTSQQTLDTVDPQTGAVLKTGKPTGVYAAEMTEPYYVFRDSGLDVDLASIKGGPIPIERESLWFPLRTGYDRRYLKDEVAQSKAANSLCIADITVEDYDILFMAGGWGAAYDLMQSASLGQKISEAYAAGKILGSICHGALGFIGAVKPDGSPLARGVRITGVTNRQLKVLGVTDTPRHPETELRRVGAEYEWTRNPITDLFANHVTVDESHNIVSAQNQKGGAEVAEKALELLAKRT</sequence>
<keyword evidence="2" id="KW-0456">Lyase</keyword>
<protein>
    <submittedName>
        <fullName evidence="5">Putative intracellular protease/amidase</fullName>
    </submittedName>
</protein>
<feature type="domain" description="DJ-1/PfpI" evidence="4">
    <location>
        <begin position="51"/>
        <end position="169"/>
    </location>
</feature>